<organism evidence="1 2">
    <name type="scientific">Escherichia phage vB_EcoM_KWBSE43-6</name>
    <dbReference type="NCBI Taxonomy" id="2508194"/>
    <lineage>
        <taxon>Viruses</taxon>
        <taxon>Duplodnaviria</taxon>
        <taxon>Heunggongvirae</taxon>
        <taxon>Uroviricota</taxon>
        <taxon>Caudoviricetes</taxon>
        <taxon>Pantevenvirales</taxon>
        <taxon>Ackermannviridae</taxon>
        <taxon>Taipeivirus</taxon>
        <taxon>Taipeivirus KWBSE436</taxon>
    </lineage>
</organism>
<protein>
    <submittedName>
        <fullName evidence="1">Uncharacterized protein</fullName>
    </submittedName>
</protein>
<evidence type="ECO:0000313" key="1">
    <source>
        <dbReference type="EMBL" id="QBQ78914.1"/>
    </source>
</evidence>
<reference evidence="1 2" key="1">
    <citation type="submission" date="2019-01" db="EMBL/GenBank/DDBJ databases">
        <title>Still something new to discover - new insights into E. coli phage diversity and taxonomy.</title>
        <authorList>
            <person name="Korf I.H.E."/>
            <person name="Adriaennsens E."/>
            <person name="Dreiseikelmann B."/>
            <person name="Kropinski A."/>
            <person name="Nimtz M."/>
            <person name="Meier-Kolthoff J.P."/>
            <person name="Rohde M."/>
            <person name="van Raaij M."/>
            <person name="Wittmann J."/>
        </authorList>
    </citation>
    <scope>NUCLEOTIDE SEQUENCE [LARGE SCALE GENOMIC DNA]</scope>
</reference>
<accession>A0A482MZM5</accession>
<evidence type="ECO:0000313" key="2">
    <source>
        <dbReference type="Proteomes" id="UP000300764"/>
    </source>
</evidence>
<sequence>MTMAKFEPGDIAQFRAISRRLKLYELNPEEIDENVKGMLEGMFGCAVGSELFELLKMASDNDFIEYISENAMESVMKGNW</sequence>
<dbReference type="EMBL" id="MK373783">
    <property type="protein sequence ID" value="QBQ78914.1"/>
    <property type="molecule type" value="Genomic_DNA"/>
</dbReference>
<gene>
    <name evidence="1" type="ORF">KWBSE43_00086</name>
</gene>
<keyword evidence="2" id="KW-1185">Reference proteome</keyword>
<proteinExistence type="predicted"/>
<dbReference type="Proteomes" id="UP000300764">
    <property type="component" value="Segment"/>
</dbReference>
<name>A0A482MZM5_9CAUD</name>